<dbReference type="EMBL" id="RBNJ01000296">
    <property type="protein sequence ID" value="RUS34926.1"/>
    <property type="molecule type" value="Genomic_DNA"/>
</dbReference>
<comment type="caution">
    <text evidence="1">The sequence shown here is derived from an EMBL/GenBank/DDBJ whole genome shotgun (WGS) entry which is preliminary data.</text>
</comment>
<gene>
    <name evidence="1" type="ORF">BC938DRAFT_477816</name>
</gene>
<dbReference type="Proteomes" id="UP000274822">
    <property type="component" value="Unassembled WGS sequence"/>
</dbReference>
<evidence type="ECO:0000313" key="2">
    <source>
        <dbReference type="Proteomes" id="UP000274822"/>
    </source>
</evidence>
<sequence>MSLSIDAKGYASIIFKIDFQQAALVESASFLIKVISFTEFGSAHFGYYVTGTILPLKIKEHFAYLRGELDAQATLSLDGLVQYTSPMLTIPIIPKTTLPGLNYPYLLAIGPYFKMDSNLMGTITLDGSVSINTVFTSPTVEISIGASEDPQLTSQGKNIANVTLSDKLELGAKLTQTLEPQLGIGVDVFGGSVKADLALMLSAGLTARGNSNFKPSSGKVTHTCVGVDGDVKLDWGVEVLQLNLQKGEARNHARREPREWLRAAAKCALPVPQSIPQEIKCLIYQHILILNE</sequence>
<reference evidence="1 2" key="1">
    <citation type="journal article" date="2018" name="New Phytol.">
        <title>Phylogenomics of Endogonaceae and evolution of mycorrhizas within Mucoromycota.</title>
        <authorList>
            <person name="Chang Y."/>
            <person name="Desiro A."/>
            <person name="Na H."/>
            <person name="Sandor L."/>
            <person name="Lipzen A."/>
            <person name="Clum A."/>
            <person name="Barry K."/>
            <person name="Grigoriev I.V."/>
            <person name="Martin F.M."/>
            <person name="Stajich J.E."/>
            <person name="Smith M.E."/>
            <person name="Bonito G."/>
            <person name="Spatafora J.W."/>
        </authorList>
    </citation>
    <scope>NUCLEOTIDE SEQUENCE [LARGE SCALE GENOMIC DNA]</scope>
    <source>
        <strain evidence="1 2">AD002</strain>
    </source>
</reference>
<proteinExistence type="predicted"/>
<protein>
    <submittedName>
        <fullName evidence="1">Uncharacterized protein</fullName>
    </submittedName>
</protein>
<name>A0A433QYR5_9FUNG</name>
<dbReference type="AlphaFoldDB" id="A0A433QYR5"/>
<organism evidence="1 2">
    <name type="scientific">Jimgerdemannia flammicorona</name>
    <dbReference type="NCBI Taxonomy" id="994334"/>
    <lineage>
        <taxon>Eukaryota</taxon>
        <taxon>Fungi</taxon>
        <taxon>Fungi incertae sedis</taxon>
        <taxon>Mucoromycota</taxon>
        <taxon>Mucoromycotina</taxon>
        <taxon>Endogonomycetes</taxon>
        <taxon>Endogonales</taxon>
        <taxon>Endogonaceae</taxon>
        <taxon>Jimgerdemannia</taxon>
    </lineage>
</organism>
<accession>A0A433QYR5</accession>
<evidence type="ECO:0000313" key="1">
    <source>
        <dbReference type="EMBL" id="RUS34926.1"/>
    </source>
</evidence>
<keyword evidence="2" id="KW-1185">Reference proteome</keyword>